<proteinExistence type="predicted"/>
<gene>
    <name evidence="2" type="ORF">DdX_21312</name>
</gene>
<dbReference type="AlphaFoldDB" id="A0AAD4MGP6"/>
<dbReference type="Proteomes" id="UP001201812">
    <property type="component" value="Unassembled WGS sequence"/>
</dbReference>
<feature type="region of interest" description="Disordered" evidence="1">
    <location>
        <begin position="1"/>
        <end position="113"/>
    </location>
</feature>
<organism evidence="2 3">
    <name type="scientific">Ditylenchus destructor</name>
    <dbReference type="NCBI Taxonomy" id="166010"/>
    <lineage>
        <taxon>Eukaryota</taxon>
        <taxon>Metazoa</taxon>
        <taxon>Ecdysozoa</taxon>
        <taxon>Nematoda</taxon>
        <taxon>Chromadorea</taxon>
        <taxon>Rhabditida</taxon>
        <taxon>Tylenchina</taxon>
        <taxon>Tylenchomorpha</taxon>
        <taxon>Sphaerularioidea</taxon>
        <taxon>Anguinidae</taxon>
        <taxon>Anguininae</taxon>
        <taxon>Ditylenchus</taxon>
    </lineage>
</organism>
<feature type="compositionally biased region" description="Polar residues" evidence="1">
    <location>
        <begin position="1"/>
        <end position="10"/>
    </location>
</feature>
<keyword evidence="3" id="KW-1185">Reference proteome</keyword>
<dbReference type="EMBL" id="JAKKPZ010000780">
    <property type="protein sequence ID" value="KAI1692354.1"/>
    <property type="molecule type" value="Genomic_DNA"/>
</dbReference>
<name>A0AAD4MGP6_9BILA</name>
<sequence>MSLGVSTSNRLPAIPPTKVIAARTTTTTGHRPQLVAKAPGARRRAGQQRDVGGGVGDIGGQPQRDQRGQGREGSAAARPFIAPPTTPAAAASAKEARSTIAGARAQPAAKVEP</sequence>
<evidence type="ECO:0000313" key="2">
    <source>
        <dbReference type="EMBL" id="KAI1692354.1"/>
    </source>
</evidence>
<protein>
    <submittedName>
        <fullName evidence="2">Uncharacterized protein</fullName>
    </submittedName>
</protein>
<feature type="compositionally biased region" description="Low complexity" evidence="1">
    <location>
        <begin position="87"/>
        <end position="101"/>
    </location>
</feature>
<reference evidence="2" key="1">
    <citation type="submission" date="2022-01" db="EMBL/GenBank/DDBJ databases">
        <title>Genome Sequence Resource for Two Populations of Ditylenchus destructor, the Migratory Endoparasitic Phytonematode.</title>
        <authorList>
            <person name="Zhang H."/>
            <person name="Lin R."/>
            <person name="Xie B."/>
        </authorList>
    </citation>
    <scope>NUCLEOTIDE SEQUENCE</scope>
    <source>
        <strain evidence="2">BazhouSP</strain>
    </source>
</reference>
<accession>A0AAD4MGP6</accession>
<evidence type="ECO:0000313" key="3">
    <source>
        <dbReference type="Proteomes" id="UP001201812"/>
    </source>
</evidence>
<evidence type="ECO:0000256" key="1">
    <source>
        <dbReference type="SAM" id="MobiDB-lite"/>
    </source>
</evidence>
<comment type="caution">
    <text evidence="2">The sequence shown here is derived from an EMBL/GenBank/DDBJ whole genome shotgun (WGS) entry which is preliminary data.</text>
</comment>